<dbReference type="OrthoDB" id="10062876at2759"/>
<feature type="transmembrane region" description="Helical" evidence="6">
    <location>
        <begin position="356"/>
        <end position="372"/>
    </location>
</feature>
<feature type="transmembrane region" description="Helical" evidence="6">
    <location>
        <begin position="274"/>
        <end position="301"/>
    </location>
</feature>
<feature type="transmembrane region" description="Helical" evidence="6">
    <location>
        <begin position="378"/>
        <end position="399"/>
    </location>
</feature>
<gene>
    <name evidence="7" type="ORF">CkaCkLH20_01227</name>
</gene>
<dbReference type="PANTHER" id="PTHR11785:SF402">
    <property type="entry name" value="AMINO ACID TRANSPORTER (EUROFUNG)"/>
    <property type="match status" value="1"/>
</dbReference>
<evidence type="ECO:0000313" key="7">
    <source>
        <dbReference type="EMBL" id="KAF9881077.1"/>
    </source>
</evidence>
<evidence type="ECO:0000256" key="2">
    <source>
        <dbReference type="ARBA" id="ARBA00022692"/>
    </source>
</evidence>
<dbReference type="RefSeq" id="XP_038750538.1">
    <property type="nucleotide sequence ID" value="XM_038883946.1"/>
</dbReference>
<evidence type="ECO:0000256" key="5">
    <source>
        <dbReference type="SAM" id="MobiDB-lite"/>
    </source>
</evidence>
<evidence type="ECO:0000256" key="4">
    <source>
        <dbReference type="ARBA" id="ARBA00023136"/>
    </source>
</evidence>
<feature type="transmembrane region" description="Helical" evidence="6">
    <location>
        <begin position="114"/>
        <end position="140"/>
    </location>
</feature>
<protein>
    <submittedName>
        <fullName evidence="7">Amino acid transporter</fullName>
    </submittedName>
</protein>
<keyword evidence="8" id="KW-1185">Reference proteome</keyword>
<feature type="transmembrane region" description="Helical" evidence="6">
    <location>
        <begin position="321"/>
        <end position="344"/>
    </location>
</feature>
<dbReference type="GO" id="GO:0015179">
    <property type="term" value="F:L-amino acid transmembrane transporter activity"/>
    <property type="evidence" value="ECO:0007669"/>
    <property type="project" value="TreeGrafter"/>
</dbReference>
<dbReference type="AlphaFoldDB" id="A0A9P6IES8"/>
<comment type="subcellular location">
    <subcellularLocation>
        <location evidence="1">Membrane</location>
        <topology evidence="1">Multi-pass membrane protein</topology>
    </subcellularLocation>
</comment>
<dbReference type="Gene3D" id="1.20.1740.10">
    <property type="entry name" value="Amino acid/polyamine transporter I"/>
    <property type="match status" value="1"/>
</dbReference>
<dbReference type="Proteomes" id="UP000781932">
    <property type="component" value="Unassembled WGS sequence"/>
</dbReference>
<dbReference type="GeneID" id="62157020"/>
<comment type="caution">
    <text evidence="7">The sequence shown here is derived from an EMBL/GenBank/DDBJ whole genome shotgun (WGS) entry which is preliminary data.</text>
</comment>
<dbReference type="Pfam" id="PF13520">
    <property type="entry name" value="AA_permease_2"/>
    <property type="match status" value="1"/>
</dbReference>
<keyword evidence="2 6" id="KW-0812">Transmembrane</keyword>
<dbReference type="EMBL" id="JAATWM020000003">
    <property type="protein sequence ID" value="KAF9881077.1"/>
    <property type="molecule type" value="Genomic_DNA"/>
</dbReference>
<dbReference type="InterPro" id="IPR002293">
    <property type="entry name" value="AA/rel_permease1"/>
</dbReference>
<sequence length="473" mass="50798">MADPLHTDETSPFLQRPGSAASRDDQRHEHPAVARKLTLVNGLAIVISLQIGSGIFSVPSQISQFVSAPGYGLLAWLFGGLLVWTGAASFIELGLRIPNNGGIQEYLRACYGEFAGFLFTWVWCIIIKPAANSMIATIFADYLTEAFVPDGQPPEPWVSKLISAGCIVTMTLVNCLGATAGAKAANLFLFLKMAALTVIIVLGCGVWAFGHGEGVPSSEYGWFGQPPDQREVGLWEWLGNFGTATFGALWCYAGWEMVGFVLGDMKNPRRDLPIVINGSMVIVIIGFMLMNAALYVCLPMSVMRTSSTVAVEFANRILGSWAGLLFSVIVSISAMGALNSNVFATAKLVVVASQRGFPLLLNCTFSVVYVVVGSFNGLVTFIGLAAYTIFFSSAVGLIILRQRDARVPTIKGAEYSTWLINPIIFSAISGLLVVRGVISDPLQGAAILLVAIFGAGVFYLRFGLRGFKTTEDR</sequence>
<name>A0A9P6IES8_9PEZI</name>
<keyword evidence="4 6" id="KW-0472">Membrane</keyword>
<feature type="transmembrane region" description="Helical" evidence="6">
    <location>
        <begin position="160"/>
        <end position="180"/>
    </location>
</feature>
<dbReference type="PANTHER" id="PTHR11785">
    <property type="entry name" value="AMINO ACID TRANSPORTER"/>
    <property type="match status" value="1"/>
</dbReference>
<feature type="transmembrane region" description="Helical" evidence="6">
    <location>
        <begin position="70"/>
        <end position="93"/>
    </location>
</feature>
<organism evidence="7 8">
    <name type="scientific">Colletotrichum karsti</name>
    <dbReference type="NCBI Taxonomy" id="1095194"/>
    <lineage>
        <taxon>Eukaryota</taxon>
        <taxon>Fungi</taxon>
        <taxon>Dikarya</taxon>
        <taxon>Ascomycota</taxon>
        <taxon>Pezizomycotina</taxon>
        <taxon>Sordariomycetes</taxon>
        <taxon>Hypocreomycetidae</taxon>
        <taxon>Glomerellales</taxon>
        <taxon>Glomerellaceae</taxon>
        <taxon>Colletotrichum</taxon>
        <taxon>Colletotrichum boninense species complex</taxon>
    </lineage>
</organism>
<evidence type="ECO:0000256" key="3">
    <source>
        <dbReference type="ARBA" id="ARBA00022989"/>
    </source>
</evidence>
<feature type="transmembrane region" description="Helical" evidence="6">
    <location>
        <begin position="187"/>
        <end position="209"/>
    </location>
</feature>
<dbReference type="GO" id="GO:0016020">
    <property type="term" value="C:membrane"/>
    <property type="evidence" value="ECO:0007669"/>
    <property type="project" value="UniProtKB-SubCell"/>
</dbReference>
<feature type="transmembrane region" description="Helical" evidence="6">
    <location>
        <begin position="444"/>
        <end position="464"/>
    </location>
</feature>
<evidence type="ECO:0000256" key="6">
    <source>
        <dbReference type="SAM" id="Phobius"/>
    </source>
</evidence>
<feature type="transmembrane region" description="Helical" evidence="6">
    <location>
        <begin position="37"/>
        <end position="58"/>
    </location>
</feature>
<dbReference type="InterPro" id="IPR050598">
    <property type="entry name" value="AminoAcid_Transporter"/>
</dbReference>
<evidence type="ECO:0000256" key="1">
    <source>
        <dbReference type="ARBA" id="ARBA00004141"/>
    </source>
</evidence>
<proteinExistence type="predicted"/>
<accession>A0A9P6IES8</accession>
<feature type="region of interest" description="Disordered" evidence="5">
    <location>
        <begin position="1"/>
        <end position="27"/>
    </location>
</feature>
<keyword evidence="3 6" id="KW-1133">Transmembrane helix</keyword>
<evidence type="ECO:0000313" key="8">
    <source>
        <dbReference type="Proteomes" id="UP000781932"/>
    </source>
</evidence>
<reference evidence="7" key="2">
    <citation type="submission" date="2020-11" db="EMBL/GenBank/DDBJ databases">
        <title>Whole genome sequencing of Colletotrichum sp.</title>
        <authorList>
            <person name="Li H."/>
        </authorList>
    </citation>
    <scope>NUCLEOTIDE SEQUENCE</scope>
    <source>
        <strain evidence="7">CkLH20</strain>
    </source>
</reference>
<dbReference type="PIRSF" id="PIRSF006060">
    <property type="entry name" value="AA_transporter"/>
    <property type="match status" value="1"/>
</dbReference>
<feature type="transmembrane region" description="Helical" evidence="6">
    <location>
        <begin position="419"/>
        <end position="438"/>
    </location>
</feature>
<feature type="transmembrane region" description="Helical" evidence="6">
    <location>
        <begin position="237"/>
        <end position="262"/>
    </location>
</feature>
<reference evidence="7" key="1">
    <citation type="submission" date="2020-03" db="EMBL/GenBank/DDBJ databases">
        <authorList>
            <person name="He L."/>
        </authorList>
    </citation>
    <scope>NUCLEOTIDE SEQUENCE</scope>
    <source>
        <strain evidence="7">CkLH20</strain>
    </source>
</reference>